<accession>A0AA43QQ09</accession>
<keyword evidence="9" id="KW-1185">Reference proteome</keyword>
<keyword evidence="4" id="KW-0560">Oxidoreductase</keyword>
<feature type="signal peptide" evidence="6">
    <location>
        <begin position="1"/>
        <end position="18"/>
    </location>
</feature>
<evidence type="ECO:0000256" key="1">
    <source>
        <dbReference type="ARBA" id="ARBA00007992"/>
    </source>
</evidence>
<reference evidence="8" key="1">
    <citation type="journal article" date="2023" name="Genome Biol. Evol.">
        <title>First Whole Genome Sequence and Flow Cytometry Genome Size Data for the Lichen-Forming Fungus Ramalina farinacea (Ascomycota).</title>
        <authorList>
            <person name="Llewellyn T."/>
            <person name="Mian S."/>
            <person name="Hill R."/>
            <person name="Leitch I.J."/>
            <person name="Gaya E."/>
        </authorList>
    </citation>
    <scope>NUCLEOTIDE SEQUENCE</scope>
    <source>
        <strain evidence="8">LIQ254RAFAR</strain>
    </source>
</reference>
<comment type="similarity">
    <text evidence="1">Belongs to the paxM FAD-dependent monooxygenase family.</text>
</comment>
<dbReference type="SUPFAM" id="SSF51905">
    <property type="entry name" value="FAD/NAD(P)-binding domain"/>
    <property type="match status" value="1"/>
</dbReference>
<dbReference type="Proteomes" id="UP001161017">
    <property type="component" value="Unassembled WGS sequence"/>
</dbReference>
<dbReference type="PANTHER" id="PTHR13789:SF314">
    <property type="entry name" value="FAD-BINDING DOMAIN-CONTAINING PROTEIN"/>
    <property type="match status" value="1"/>
</dbReference>
<evidence type="ECO:0000313" key="9">
    <source>
        <dbReference type="Proteomes" id="UP001161017"/>
    </source>
</evidence>
<evidence type="ECO:0000256" key="3">
    <source>
        <dbReference type="ARBA" id="ARBA00022827"/>
    </source>
</evidence>
<keyword evidence="5" id="KW-0503">Monooxygenase</keyword>
<evidence type="ECO:0000256" key="4">
    <source>
        <dbReference type="ARBA" id="ARBA00023002"/>
    </source>
</evidence>
<evidence type="ECO:0000313" key="8">
    <source>
        <dbReference type="EMBL" id="MDI1490467.1"/>
    </source>
</evidence>
<dbReference type="InterPro" id="IPR050493">
    <property type="entry name" value="FAD-dep_Monooxygenase_BioMet"/>
</dbReference>
<keyword evidence="6" id="KW-0732">Signal</keyword>
<dbReference type="GO" id="GO:0071949">
    <property type="term" value="F:FAD binding"/>
    <property type="evidence" value="ECO:0007669"/>
    <property type="project" value="InterPro"/>
</dbReference>
<proteinExistence type="inferred from homology"/>
<protein>
    <recommendedName>
        <fullName evidence="7">FAD-binding domain-containing protein</fullName>
    </recommendedName>
</protein>
<name>A0AA43QQ09_9LECA</name>
<sequence length="275" mass="29708">MPLNVIVVGAGIAGLCAAVALHQAGHNVIVFEKSKFAAEIGAALVLSPNGSRVLRQLGFSFERARGCRITAWDTLDGATLTKLKSLDLANAEEHFGAPLVTMHRVDLHKELLRLASEPTSSGKRRVDLRLNSRVVRADAEKGTVELADGSVHTADLVVAADGLHSVVKEAVLGSQIPTPRDSGCSAFRFLIPTKQLTRDPELAMTVRDKCRGPTILADLTDGVVDRHIVWYDCQGLVVSCSPWRSTLIARRGDVQNFVGILPNRPEDKKEGKSTH</sequence>
<comment type="caution">
    <text evidence="8">The sequence shown here is derived from an EMBL/GenBank/DDBJ whole genome shotgun (WGS) entry which is preliminary data.</text>
</comment>
<dbReference type="Gene3D" id="3.50.50.60">
    <property type="entry name" value="FAD/NAD(P)-binding domain"/>
    <property type="match status" value="1"/>
</dbReference>
<evidence type="ECO:0000259" key="7">
    <source>
        <dbReference type="Pfam" id="PF01494"/>
    </source>
</evidence>
<keyword evidence="2" id="KW-0285">Flavoprotein</keyword>
<dbReference type="EMBL" id="JAPUFD010000012">
    <property type="protein sequence ID" value="MDI1490467.1"/>
    <property type="molecule type" value="Genomic_DNA"/>
</dbReference>
<evidence type="ECO:0000256" key="5">
    <source>
        <dbReference type="ARBA" id="ARBA00023033"/>
    </source>
</evidence>
<keyword evidence="3" id="KW-0274">FAD</keyword>
<organism evidence="8 9">
    <name type="scientific">Ramalina farinacea</name>
    <dbReference type="NCBI Taxonomy" id="258253"/>
    <lineage>
        <taxon>Eukaryota</taxon>
        <taxon>Fungi</taxon>
        <taxon>Dikarya</taxon>
        <taxon>Ascomycota</taxon>
        <taxon>Pezizomycotina</taxon>
        <taxon>Lecanoromycetes</taxon>
        <taxon>OSLEUM clade</taxon>
        <taxon>Lecanoromycetidae</taxon>
        <taxon>Lecanorales</taxon>
        <taxon>Lecanorineae</taxon>
        <taxon>Ramalinaceae</taxon>
        <taxon>Ramalina</taxon>
    </lineage>
</organism>
<evidence type="ECO:0000256" key="2">
    <source>
        <dbReference type="ARBA" id="ARBA00022630"/>
    </source>
</evidence>
<gene>
    <name evidence="8" type="ORF">OHK93_001670</name>
</gene>
<dbReference type="PRINTS" id="PR00420">
    <property type="entry name" value="RNGMNOXGNASE"/>
</dbReference>
<dbReference type="InterPro" id="IPR002938">
    <property type="entry name" value="FAD-bd"/>
</dbReference>
<evidence type="ECO:0000256" key="6">
    <source>
        <dbReference type="SAM" id="SignalP"/>
    </source>
</evidence>
<feature type="domain" description="FAD-binding" evidence="7">
    <location>
        <begin position="4"/>
        <end position="178"/>
    </location>
</feature>
<feature type="chain" id="PRO_5041422546" description="FAD-binding domain-containing protein" evidence="6">
    <location>
        <begin position="19"/>
        <end position="275"/>
    </location>
</feature>
<dbReference type="Pfam" id="PF01494">
    <property type="entry name" value="FAD_binding_3"/>
    <property type="match status" value="1"/>
</dbReference>
<dbReference type="AlphaFoldDB" id="A0AA43QQ09"/>
<dbReference type="PANTHER" id="PTHR13789">
    <property type="entry name" value="MONOOXYGENASE"/>
    <property type="match status" value="1"/>
</dbReference>
<dbReference type="GO" id="GO:0004497">
    <property type="term" value="F:monooxygenase activity"/>
    <property type="evidence" value="ECO:0007669"/>
    <property type="project" value="UniProtKB-KW"/>
</dbReference>
<dbReference type="InterPro" id="IPR036188">
    <property type="entry name" value="FAD/NAD-bd_sf"/>
</dbReference>